<organism evidence="1 2">
    <name type="scientific">Aquimarina aggregata</name>
    <dbReference type="NCBI Taxonomy" id="1642818"/>
    <lineage>
        <taxon>Bacteria</taxon>
        <taxon>Pseudomonadati</taxon>
        <taxon>Bacteroidota</taxon>
        <taxon>Flavobacteriia</taxon>
        <taxon>Flavobacteriales</taxon>
        <taxon>Flavobacteriaceae</taxon>
        <taxon>Aquimarina</taxon>
    </lineage>
</organism>
<dbReference type="OrthoDB" id="9808993at2"/>
<dbReference type="AlphaFoldDB" id="A0A162ZXA2"/>
<sequence>MLKDIFISLLSKYSTDPIYIESLWKEIEKKHTSKRRYYHNLTHLEHIYYYLIEIKDEIQDWDMVLFALFYHDYIYDVLKKDNEEQSAIKAVSVLNSLTTIKKERIKTCEEIILATKGHNISNNQDINYFTDADLSILGADQENYKIYTQNVRKEYKYYPDFMYQRGRIKVLHHFKEMSRIYKTEHFFKKFETQAKSNLLREINLLSK</sequence>
<dbReference type="SUPFAM" id="SSF109604">
    <property type="entry name" value="HD-domain/PDEase-like"/>
    <property type="match status" value="1"/>
</dbReference>
<keyword evidence="2" id="KW-1185">Reference proteome</keyword>
<dbReference type="PANTHER" id="PTHR21174:SF0">
    <property type="entry name" value="HD PHOSPHOHYDROLASE FAMILY PROTEIN-RELATED"/>
    <property type="match status" value="1"/>
</dbReference>
<dbReference type="EMBL" id="LQRT01000017">
    <property type="protein sequence ID" value="KZS40107.1"/>
    <property type="molecule type" value="Genomic_DNA"/>
</dbReference>
<dbReference type="STRING" id="1642818.AWE51_25285"/>
<name>A0A162ZXA2_9FLAO</name>
<comment type="caution">
    <text evidence="1">The sequence shown here is derived from an EMBL/GenBank/DDBJ whole genome shotgun (WGS) entry which is preliminary data.</text>
</comment>
<dbReference type="Gene3D" id="1.10.3210.10">
    <property type="entry name" value="Hypothetical protein af1432"/>
    <property type="match status" value="1"/>
</dbReference>
<protein>
    <recommendedName>
        <fullName evidence="3">Metal-dependent HD superfamily phosphohydrolase</fullName>
    </recommendedName>
</protein>
<dbReference type="PIRSF" id="PIRSF035170">
    <property type="entry name" value="HD_phosphohydro"/>
    <property type="match status" value="1"/>
</dbReference>
<dbReference type="PANTHER" id="PTHR21174">
    <property type="match status" value="1"/>
</dbReference>
<dbReference type="Proteomes" id="UP000076715">
    <property type="component" value="Unassembled WGS sequence"/>
</dbReference>
<proteinExistence type="predicted"/>
<dbReference type="InterPro" id="IPR009218">
    <property type="entry name" value="HD_phosphohydro"/>
</dbReference>
<evidence type="ECO:0000313" key="2">
    <source>
        <dbReference type="Proteomes" id="UP000076715"/>
    </source>
</evidence>
<reference evidence="1 2" key="1">
    <citation type="submission" date="2016-01" db="EMBL/GenBank/DDBJ databases">
        <title>The draft genome sequence of Aquimarina sp. RZW4-3-2.</title>
        <authorList>
            <person name="Wang Y."/>
        </authorList>
    </citation>
    <scope>NUCLEOTIDE SEQUENCE [LARGE SCALE GENOMIC DNA]</scope>
    <source>
        <strain evidence="1 2">RZW4-3-2</strain>
    </source>
</reference>
<accession>A0A162ZXA2</accession>
<gene>
    <name evidence="1" type="ORF">AWE51_25285</name>
</gene>
<evidence type="ECO:0000313" key="1">
    <source>
        <dbReference type="EMBL" id="KZS40107.1"/>
    </source>
</evidence>
<evidence type="ECO:0008006" key="3">
    <source>
        <dbReference type="Google" id="ProtNLM"/>
    </source>
</evidence>
<dbReference type="RefSeq" id="WP_066314871.1">
    <property type="nucleotide sequence ID" value="NZ_LQRT01000017.1"/>
</dbReference>